<evidence type="ECO:0000256" key="3">
    <source>
        <dbReference type="ARBA" id="ARBA00022833"/>
    </source>
</evidence>
<dbReference type="Pfam" id="PF01753">
    <property type="entry name" value="zf-MYND"/>
    <property type="match status" value="1"/>
</dbReference>
<evidence type="ECO:0000256" key="4">
    <source>
        <dbReference type="PROSITE-ProRule" id="PRU00134"/>
    </source>
</evidence>
<dbReference type="EMBL" id="PJQD01000026">
    <property type="protein sequence ID" value="POY74268.1"/>
    <property type="molecule type" value="Genomic_DNA"/>
</dbReference>
<keyword evidence="3" id="KW-0862">Zinc</keyword>
<protein>
    <recommendedName>
        <fullName evidence="5">MYND-type domain-containing protein</fullName>
    </recommendedName>
</protein>
<comment type="caution">
    <text evidence="6">The sequence shown here is derived from an EMBL/GenBank/DDBJ whole genome shotgun (WGS) entry which is preliminary data.</text>
</comment>
<accession>A0A2S5BBY0</accession>
<gene>
    <name evidence="6" type="ORF">BMF94_2706</name>
</gene>
<dbReference type="PROSITE" id="PS50865">
    <property type="entry name" value="ZF_MYND_2"/>
    <property type="match status" value="1"/>
</dbReference>
<evidence type="ECO:0000313" key="7">
    <source>
        <dbReference type="Proteomes" id="UP000237144"/>
    </source>
</evidence>
<evidence type="ECO:0000259" key="5">
    <source>
        <dbReference type="PROSITE" id="PS50865"/>
    </source>
</evidence>
<keyword evidence="1" id="KW-0479">Metal-binding</keyword>
<dbReference type="AlphaFoldDB" id="A0A2S5BBY0"/>
<dbReference type="InterPro" id="IPR002893">
    <property type="entry name" value="Znf_MYND"/>
</dbReference>
<dbReference type="SUPFAM" id="SSF144232">
    <property type="entry name" value="HIT/MYND zinc finger-like"/>
    <property type="match status" value="1"/>
</dbReference>
<keyword evidence="2 4" id="KW-0863">Zinc-finger</keyword>
<reference evidence="6 7" key="1">
    <citation type="journal article" date="2018" name="Front. Microbiol.">
        <title>Prospects for Fungal Bioremediation of Acidic Radioactive Waste Sites: Characterization and Genome Sequence of Rhodotorula taiwanensis MD1149.</title>
        <authorList>
            <person name="Tkavc R."/>
            <person name="Matrosova V.Y."/>
            <person name="Grichenko O.E."/>
            <person name="Gostincar C."/>
            <person name="Volpe R.P."/>
            <person name="Klimenkova P."/>
            <person name="Gaidamakova E.K."/>
            <person name="Zhou C.E."/>
            <person name="Stewart B.J."/>
            <person name="Lyman M.G."/>
            <person name="Malfatti S.A."/>
            <person name="Rubinfeld B."/>
            <person name="Courtot M."/>
            <person name="Singh J."/>
            <person name="Dalgard C.L."/>
            <person name="Hamilton T."/>
            <person name="Frey K.G."/>
            <person name="Gunde-Cimerman N."/>
            <person name="Dugan L."/>
            <person name="Daly M.J."/>
        </authorList>
    </citation>
    <scope>NUCLEOTIDE SEQUENCE [LARGE SCALE GENOMIC DNA]</scope>
    <source>
        <strain evidence="6 7">MD1149</strain>
    </source>
</reference>
<dbReference type="Gene3D" id="6.10.140.2220">
    <property type="match status" value="1"/>
</dbReference>
<organism evidence="6 7">
    <name type="scientific">Rhodotorula taiwanensis</name>
    <dbReference type="NCBI Taxonomy" id="741276"/>
    <lineage>
        <taxon>Eukaryota</taxon>
        <taxon>Fungi</taxon>
        <taxon>Dikarya</taxon>
        <taxon>Basidiomycota</taxon>
        <taxon>Pucciniomycotina</taxon>
        <taxon>Microbotryomycetes</taxon>
        <taxon>Sporidiobolales</taxon>
        <taxon>Sporidiobolaceae</taxon>
        <taxon>Rhodotorula</taxon>
    </lineage>
</organism>
<sequence>MADSAPAPDTCLVCAAPAKLRCSACAAKSAANLSFCSTLCQKFAWPGHRLVCGENAHPFRMKPFSQSEAETTLKILAATPADQDERQLQQEMKRVIARIAGPALASSESPEAVVVRFLVGTDDVIYDSAVTTTNGQAFVHLARSCRMRWSGPLGRFPEEDRIIAWYATHHSYLTTSIQPFATGSEWHSKFCHILMVLSISDLVDQNDRPALMHTLARPSVVSQVLHDHLAKATLPDDKKIARAAKERLSEYA</sequence>
<name>A0A2S5BBY0_9BASI</name>
<keyword evidence="7" id="KW-1185">Reference proteome</keyword>
<evidence type="ECO:0000313" key="6">
    <source>
        <dbReference type="EMBL" id="POY74268.1"/>
    </source>
</evidence>
<feature type="domain" description="MYND-type" evidence="5">
    <location>
        <begin position="11"/>
        <end position="52"/>
    </location>
</feature>
<evidence type="ECO:0000256" key="2">
    <source>
        <dbReference type="ARBA" id="ARBA00022771"/>
    </source>
</evidence>
<dbReference type="GO" id="GO:0008270">
    <property type="term" value="F:zinc ion binding"/>
    <property type="evidence" value="ECO:0007669"/>
    <property type="project" value="UniProtKB-KW"/>
</dbReference>
<dbReference type="Proteomes" id="UP000237144">
    <property type="component" value="Unassembled WGS sequence"/>
</dbReference>
<proteinExistence type="predicted"/>
<evidence type="ECO:0000256" key="1">
    <source>
        <dbReference type="ARBA" id="ARBA00022723"/>
    </source>
</evidence>